<sequence length="79" mass="8858">MSNDNRMYVMGGTADTPPAFDFNFFDATALAWSGQFFATGAVPESRFQHTAVLIGDCIYIYGGRYDSTTYAHMYCFNIQ</sequence>
<name>A0A812WIJ1_SYMPI</name>
<feature type="non-terminal residue" evidence="3">
    <location>
        <position position="1"/>
    </location>
</feature>
<dbReference type="InterPro" id="IPR015915">
    <property type="entry name" value="Kelch-typ_b-propeller"/>
</dbReference>
<proteinExistence type="predicted"/>
<evidence type="ECO:0000256" key="2">
    <source>
        <dbReference type="ARBA" id="ARBA00022737"/>
    </source>
</evidence>
<dbReference type="PANTHER" id="PTHR46647:SF1">
    <property type="entry name" value="RAB9 EFFECTOR PROTEIN WITH KELCH MOTIFS"/>
    <property type="match status" value="1"/>
</dbReference>
<gene>
    <name evidence="3" type="primary">tea3</name>
    <name evidence="3" type="ORF">SPIL2461_LOCUS19334</name>
</gene>
<evidence type="ECO:0000256" key="1">
    <source>
        <dbReference type="ARBA" id="ARBA00022441"/>
    </source>
</evidence>
<dbReference type="SUPFAM" id="SSF117281">
    <property type="entry name" value="Kelch motif"/>
    <property type="match status" value="1"/>
</dbReference>
<dbReference type="InterPro" id="IPR052124">
    <property type="entry name" value="Rab9_kelch_effector"/>
</dbReference>
<dbReference type="Pfam" id="PF01344">
    <property type="entry name" value="Kelch_1"/>
    <property type="match status" value="1"/>
</dbReference>
<evidence type="ECO:0000313" key="4">
    <source>
        <dbReference type="Proteomes" id="UP000649617"/>
    </source>
</evidence>
<dbReference type="AlphaFoldDB" id="A0A812WIJ1"/>
<comment type="caution">
    <text evidence="3">The sequence shown here is derived from an EMBL/GenBank/DDBJ whole genome shotgun (WGS) entry which is preliminary data.</text>
</comment>
<organism evidence="3 4">
    <name type="scientific">Symbiodinium pilosum</name>
    <name type="common">Dinoflagellate</name>
    <dbReference type="NCBI Taxonomy" id="2952"/>
    <lineage>
        <taxon>Eukaryota</taxon>
        <taxon>Sar</taxon>
        <taxon>Alveolata</taxon>
        <taxon>Dinophyceae</taxon>
        <taxon>Suessiales</taxon>
        <taxon>Symbiodiniaceae</taxon>
        <taxon>Symbiodinium</taxon>
    </lineage>
</organism>
<dbReference type="Gene3D" id="2.120.10.80">
    <property type="entry name" value="Kelch-type beta propeller"/>
    <property type="match status" value="1"/>
</dbReference>
<keyword evidence="1" id="KW-0880">Kelch repeat</keyword>
<dbReference type="PANTHER" id="PTHR46647">
    <property type="entry name" value="RAB9 EFFECTOR PROTEIN WITH KELCH MOTIFS"/>
    <property type="match status" value="1"/>
</dbReference>
<dbReference type="OrthoDB" id="432528at2759"/>
<keyword evidence="2" id="KW-0677">Repeat</keyword>
<keyword evidence="4" id="KW-1185">Reference proteome</keyword>
<dbReference type="EMBL" id="CAJNIZ010044488">
    <property type="protein sequence ID" value="CAE7690584.1"/>
    <property type="molecule type" value="Genomic_DNA"/>
</dbReference>
<accession>A0A812WIJ1</accession>
<evidence type="ECO:0000313" key="3">
    <source>
        <dbReference type="EMBL" id="CAE7690584.1"/>
    </source>
</evidence>
<reference evidence="3" key="1">
    <citation type="submission" date="2021-02" db="EMBL/GenBank/DDBJ databases">
        <authorList>
            <person name="Dougan E. K."/>
            <person name="Rhodes N."/>
            <person name="Thang M."/>
            <person name="Chan C."/>
        </authorList>
    </citation>
    <scope>NUCLEOTIDE SEQUENCE</scope>
</reference>
<protein>
    <submittedName>
        <fullName evidence="3">Tea3 protein</fullName>
    </submittedName>
</protein>
<dbReference type="InterPro" id="IPR006652">
    <property type="entry name" value="Kelch_1"/>
</dbReference>
<dbReference type="Proteomes" id="UP000649617">
    <property type="component" value="Unassembled WGS sequence"/>
</dbReference>